<dbReference type="KEGG" id="rain:Rai3103_01330"/>
<protein>
    <submittedName>
        <fullName evidence="2">NUDIX domain-containing protein</fullName>
    </submittedName>
</protein>
<dbReference type="RefSeq" id="WP_153571057.1">
    <property type="nucleotide sequence ID" value="NZ_CP045725.1"/>
</dbReference>
<evidence type="ECO:0000313" key="3">
    <source>
        <dbReference type="Proteomes" id="UP000386847"/>
    </source>
</evidence>
<dbReference type="CDD" id="cd04662">
    <property type="entry name" value="NUDIX_Hydrolase"/>
    <property type="match status" value="1"/>
</dbReference>
<dbReference type="Gene3D" id="3.90.79.10">
    <property type="entry name" value="Nucleoside Triphosphate Pyrophosphohydrolase"/>
    <property type="match status" value="1"/>
</dbReference>
<feature type="domain" description="Nudix hydrolase" evidence="1">
    <location>
        <begin position="2"/>
        <end position="152"/>
    </location>
</feature>
<dbReference type="SUPFAM" id="SSF55811">
    <property type="entry name" value="Nudix"/>
    <property type="match status" value="1"/>
</dbReference>
<name>A0A5Q2F9Y6_9ACTN</name>
<dbReference type="EMBL" id="CP045725">
    <property type="protein sequence ID" value="QGF22547.1"/>
    <property type="molecule type" value="Genomic_DNA"/>
</dbReference>
<organism evidence="2 3">
    <name type="scientific">Raineyella fluvialis</name>
    <dbReference type="NCBI Taxonomy" id="2662261"/>
    <lineage>
        <taxon>Bacteria</taxon>
        <taxon>Bacillati</taxon>
        <taxon>Actinomycetota</taxon>
        <taxon>Actinomycetes</taxon>
        <taxon>Propionibacteriales</taxon>
        <taxon>Propionibacteriaceae</taxon>
        <taxon>Raineyella</taxon>
    </lineage>
</organism>
<keyword evidence="3" id="KW-1185">Reference proteome</keyword>
<reference evidence="2 3" key="1">
    <citation type="submission" date="2019-10" db="EMBL/GenBank/DDBJ databases">
        <title>Genomic analysis of Raineyella sp. CBA3103.</title>
        <authorList>
            <person name="Roh S.W."/>
        </authorList>
    </citation>
    <scope>NUCLEOTIDE SEQUENCE [LARGE SCALE GENOMIC DNA]</scope>
    <source>
        <strain evidence="2 3">CBA3103</strain>
    </source>
</reference>
<sequence>MPAVLSAGLLPWYRDSEGLRVFLVHMGGPFWARKDTAAWSLAKGLAEAGEEDDLRAVARREFTEEVGVPAPAGELVDLGTVRSGAKVIRAYAVEADPALAFRESNTFGLEWPPRSGRMQEFPEADRGAWLTPEEAEERIVRSQVPFLHRLRDTLGC</sequence>
<dbReference type="InterPro" id="IPR015797">
    <property type="entry name" value="NUDIX_hydrolase-like_dom_sf"/>
</dbReference>
<dbReference type="Proteomes" id="UP000386847">
    <property type="component" value="Chromosome"/>
</dbReference>
<proteinExistence type="predicted"/>
<accession>A0A5Q2F9Y6</accession>
<dbReference type="PROSITE" id="PS51462">
    <property type="entry name" value="NUDIX"/>
    <property type="match status" value="1"/>
</dbReference>
<dbReference type="AlphaFoldDB" id="A0A5Q2F9Y6"/>
<dbReference type="Pfam" id="PF00293">
    <property type="entry name" value="NUDIX"/>
    <property type="match status" value="1"/>
</dbReference>
<evidence type="ECO:0000313" key="2">
    <source>
        <dbReference type="EMBL" id="QGF22547.1"/>
    </source>
</evidence>
<dbReference type="InterPro" id="IPR000086">
    <property type="entry name" value="NUDIX_hydrolase_dom"/>
</dbReference>
<evidence type="ECO:0000259" key="1">
    <source>
        <dbReference type="PROSITE" id="PS51462"/>
    </source>
</evidence>
<gene>
    <name evidence="2" type="ORF">Rai3103_01330</name>
</gene>